<dbReference type="SUPFAM" id="SSF51261">
    <property type="entry name" value="Duplicated hybrid motif"/>
    <property type="match status" value="1"/>
</dbReference>
<dbReference type="Proteomes" id="UP001159405">
    <property type="component" value="Unassembled WGS sequence"/>
</dbReference>
<dbReference type="EMBL" id="CALNXK010000056">
    <property type="protein sequence ID" value="CAH3135625.1"/>
    <property type="molecule type" value="Genomic_DNA"/>
</dbReference>
<evidence type="ECO:0000256" key="1">
    <source>
        <dbReference type="ARBA" id="ARBA00022723"/>
    </source>
</evidence>
<dbReference type="Gene3D" id="2.70.70.10">
    <property type="entry name" value="Glucose Permease (Domain IIA)"/>
    <property type="match status" value="1"/>
</dbReference>
<keyword evidence="3" id="KW-0862">Zinc</keyword>
<dbReference type="PANTHER" id="PTHR11329:SF0">
    <property type="entry name" value="LEUKOCYTE CELL-DERIVED CHEMOTAXIN-2"/>
    <property type="match status" value="1"/>
</dbReference>
<dbReference type="InterPro" id="IPR016047">
    <property type="entry name" value="M23ase_b-sheet_dom"/>
</dbReference>
<name>A0ABN8P6F9_9CNID</name>
<dbReference type="InterPro" id="IPR008663">
    <property type="entry name" value="LECT2"/>
</dbReference>
<reference evidence="7 8" key="1">
    <citation type="submission" date="2022-05" db="EMBL/GenBank/DDBJ databases">
        <authorList>
            <consortium name="Genoscope - CEA"/>
            <person name="William W."/>
        </authorList>
    </citation>
    <scope>NUCLEOTIDE SEQUENCE [LARGE SCALE GENOMIC DNA]</scope>
</reference>
<feature type="domain" description="M23ase beta-sheet core" evidence="6">
    <location>
        <begin position="60"/>
        <end position="165"/>
    </location>
</feature>
<feature type="non-terminal residue" evidence="7">
    <location>
        <position position="1"/>
    </location>
</feature>
<evidence type="ECO:0000313" key="8">
    <source>
        <dbReference type="Proteomes" id="UP001159405"/>
    </source>
</evidence>
<comment type="similarity">
    <text evidence="5">Belongs to the LECT2/MIM-1 family.</text>
</comment>
<comment type="caution">
    <text evidence="7">The sequence shown here is derived from an EMBL/GenBank/DDBJ whole genome shotgun (WGS) entry which is preliminary data.</text>
</comment>
<dbReference type="PANTHER" id="PTHR11329">
    <property type="entry name" value="LEUKOCYTE CELL-DERIVED CHEMOTAXIN 2"/>
    <property type="match status" value="1"/>
</dbReference>
<proteinExistence type="inferred from homology"/>
<evidence type="ECO:0000313" key="7">
    <source>
        <dbReference type="EMBL" id="CAH3135625.1"/>
    </source>
</evidence>
<keyword evidence="2" id="KW-0732">Signal</keyword>
<accession>A0ABN8P6F9</accession>
<evidence type="ECO:0000256" key="2">
    <source>
        <dbReference type="ARBA" id="ARBA00022729"/>
    </source>
</evidence>
<gene>
    <name evidence="7" type="ORF">PLOB_00037994</name>
</gene>
<evidence type="ECO:0000256" key="4">
    <source>
        <dbReference type="ARBA" id="ARBA00023157"/>
    </source>
</evidence>
<sequence length="171" mass="18745">DSNRTCIDFVPSQSFTFSPSRNTCQGLCFAQICSSHTFNSIRGSDRYGRGAWKAPRGSRTHNGIDVICNAGSSVYAPFSAKVIRKSRPYGNGRPHDTGIYMEGTGDWTGYAVKMFYVTKDIRNGVSVSARGRIGSMTNMAAQFSPPGMTNHIHVELYKSGQIVNPTPYLNC</sequence>
<keyword evidence="8" id="KW-1185">Reference proteome</keyword>
<keyword evidence="4" id="KW-1015">Disulfide bond</keyword>
<evidence type="ECO:0000256" key="5">
    <source>
        <dbReference type="ARBA" id="ARBA00024361"/>
    </source>
</evidence>
<dbReference type="InterPro" id="IPR011055">
    <property type="entry name" value="Dup_hybrid_motif"/>
</dbReference>
<evidence type="ECO:0000256" key="3">
    <source>
        <dbReference type="ARBA" id="ARBA00022833"/>
    </source>
</evidence>
<keyword evidence="1" id="KW-0479">Metal-binding</keyword>
<protein>
    <recommendedName>
        <fullName evidence="6">M23ase beta-sheet core domain-containing protein</fullName>
    </recommendedName>
</protein>
<organism evidence="7 8">
    <name type="scientific">Porites lobata</name>
    <dbReference type="NCBI Taxonomy" id="104759"/>
    <lineage>
        <taxon>Eukaryota</taxon>
        <taxon>Metazoa</taxon>
        <taxon>Cnidaria</taxon>
        <taxon>Anthozoa</taxon>
        <taxon>Hexacorallia</taxon>
        <taxon>Scleractinia</taxon>
        <taxon>Fungiina</taxon>
        <taxon>Poritidae</taxon>
        <taxon>Porites</taxon>
    </lineage>
</organism>
<dbReference type="Pfam" id="PF01551">
    <property type="entry name" value="Peptidase_M23"/>
    <property type="match status" value="1"/>
</dbReference>
<evidence type="ECO:0000259" key="6">
    <source>
        <dbReference type="Pfam" id="PF01551"/>
    </source>
</evidence>